<evidence type="ECO:0000313" key="1">
    <source>
        <dbReference type="EMBL" id="GAA1760813.1"/>
    </source>
</evidence>
<reference evidence="2" key="1">
    <citation type="journal article" date="2019" name="Int. J. Syst. Evol. Microbiol.">
        <title>The Global Catalogue of Microorganisms (GCM) 10K type strain sequencing project: providing services to taxonomists for standard genome sequencing and annotation.</title>
        <authorList>
            <consortium name="The Broad Institute Genomics Platform"/>
            <consortium name="The Broad Institute Genome Sequencing Center for Infectious Disease"/>
            <person name="Wu L."/>
            <person name="Ma J."/>
        </authorList>
    </citation>
    <scope>NUCLEOTIDE SEQUENCE [LARGE SCALE GENOMIC DNA]</scope>
    <source>
        <strain evidence="2">JCM 13249</strain>
    </source>
</reference>
<proteinExistence type="predicted"/>
<evidence type="ECO:0008006" key="3">
    <source>
        <dbReference type="Google" id="ProtNLM"/>
    </source>
</evidence>
<organism evidence="1 2">
    <name type="scientific">Luedemannella helvata</name>
    <dbReference type="NCBI Taxonomy" id="349315"/>
    <lineage>
        <taxon>Bacteria</taxon>
        <taxon>Bacillati</taxon>
        <taxon>Actinomycetota</taxon>
        <taxon>Actinomycetes</taxon>
        <taxon>Micromonosporales</taxon>
        <taxon>Micromonosporaceae</taxon>
        <taxon>Luedemannella</taxon>
    </lineage>
</organism>
<accession>A0ABN2KPD4</accession>
<keyword evidence="2" id="KW-1185">Reference proteome</keyword>
<evidence type="ECO:0000313" key="2">
    <source>
        <dbReference type="Proteomes" id="UP001500655"/>
    </source>
</evidence>
<comment type="caution">
    <text evidence="1">The sequence shown here is derived from an EMBL/GenBank/DDBJ whole genome shotgun (WGS) entry which is preliminary data.</text>
</comment>
<dbReference type="Proteomes" id="UP001500655">
    <property type="component" value="Unassembled WGS sequence"/>
</dbReference>
<dbReference type="EMBL" id="BAAALS010000016">
    <property type="protein sequence ID" value="GAA1760813.1"/>
    <property type="molecule type" value="Genomic_DNA"/>
</dbReference>
<gene>
    <name evidence="1" type="ORF">GCM10009681_35030</name>
</gene>
<sequence>MLTPRLGMLDKISIALRVPLADLVGEHEEQIHALTGPAHAALPQVRAALNEYVAVGENPPTDLRDLAARVSDAWRARHGAGEHRTVIGRLLPDLIREARHAARAYEGSDRQRAQAIYADVLGLAQMFVAYQPAADVLWRLTDRAMTLAVDSGDPQAIGLAAWFLVEALRDSGDWDAAMAVNLDALRDVEVWLDRHGGTDLVAMAGSLHTVAALTAARAGEQGVAWRHLDEAGRLADRLPAGYRHSRTWFSQPVVGFYRVSVAVELCQHGEAVRQADRVPPDTIASRPRRARHLIEVARGLHLGTKKETQTLRVLNEALAAAPETIRYNSYARQIVLDLREKPAPHRKAANDLAVAMGL</sequence>
<name>A0ABN2KPD4_9ACTN</name>
<protein>
    <recommendedName>
        <fullName evidence="3">XRE family transcriptional regulator</fullName>
    </recommendedName>
</protein>